<feature type="domain" description="Carrier" evidence="4">
    <location>
        <begin position="467"/>
        <end position="542"/>
    </location>
</feature>
<dbReference type="PANTHER" id="PTHR45527:SF1">
    <property type="entry name" value="FATTY ACID SYNTHASE"/>
    <property type="match status" value="1"/>
</dbReference>
<dbReference type="SUPFAM" id="SSF47336">
    <property type="entry name" value="ACP-like"/>
    <property type="match status" value="1"/>
</dbReference>
<evidence type="ECO:0000259" key="4">
    <source>
        <dbReference type="PROSITE" id="PS50075"/>
    </source>
</evidence>
<dbReference type="InterPro" id="IPR001031">
    <property type="entry name" value="Thioesterase"/>
</dbReference>
<dbReference type="Gene3D" id="3.30.559.30">
    <property type="entry name" value="Nonribosomal peptide synthetase, condensation domain"/>
    <property type="match status" value="1"/>
</dbReference>
<dbReference type="Gene3D" id="1.10.1200.10">
    <property type="entry name" value="ACP-like"/>
    <property type="match status" value="1"/>
</dbReference>
<dbReference type="Proteomes" id="UP001597260">
    <property type="component" value="Unassembled WGS sequence"/>
</dbReference>
<dbReference type="Pfam" id="PF00668">
    <property type="entry name" value="Condensation"/>
    <property type="match status" value="1"/>
</dbReference>
<comment type="caution">
    <text evidence="5">The sequence shown here is derived from an EMBL/GenBank/DDBJ whole genome shotgun (WGS) entry which is preliminary data.</text>
</comment>
<dbReference type="InterPro" id="IPR006162">
    <property type="entry name" value="Ppantetheine_attach_site"/>
</dbReference>
<evidence type="ECO:0000313" key="6">
    <source>
        <dbReference type="Proteomes" id="UP001597260"/>
    </source>
</evidence>
<dbReference type="Gene3D" id="3.40.50.1820">
    <property type="entry name" value="alpha/beta hydrolase"/>
    <property type="match status" value="1"/>
</dbReference>
<dbReference type="SMART" id="SM00823">
    <property type="entry name" value="PKS_PP"/>
    <property type="match status" value="1"/>
</dbReference>
<dbReference type="PANTHER" id="PTHR45527">
    <property type="entry name" value="NONRIBOSOMAL PEPTIDE SYNTHETASE"/>
    <property type="match status" value="1"/>
</dbReference>
<keyword evidence="3" id="KW-0597">Phosphoprotein</keyword>
<keyword evidence="6" id="KW-1185">Reference proteome</keyword>
<dbReference type="InterPro" id="IPR009081">
    <property type="entry name" value="PP-bd_ACP"/>
</dbReference>
<dbReference type="SMART" id="SM00824">
    <property type="entry name" value="PKS_TE"/>
    <property type="match status" value="1"/>
</dbReference>
<dbReference type="Gene3D" id="3.30.559.10">
    <property type="entry name" value="Chloramphenicol acetyltransferase-like domain"/>
    <property type="match status" value="1"/>
</dbReference>
<accession>A0ABW3YLY2</accession>
<dbReference type="InterPro" id="IPR020802">
    <property type="entry name" value="TesA-like"/>
</dbReference>
<reference evidence="6" key="1">
    <citation type="journal article" date="2019" name="Int. J. Syst. Evol. Microbiol.">
        <title>The Global Catalogue of Microorganisms (GCM) 10K type strain sequencing project: providing services to taxonomists for standard genome sequencing and annotation.</title>
        <authorList>
            <consortium name="The Broad Institute Genomics Platform"/>
            <consortium name="The Broad Institute Genome Sequencing Center for Infectious Disease"/>
            <person name="Wu L."/>
            <person name="Ma J."/>
        </authorList>
    </citation>
    <scope>NUCLEOTIDE SEQUENCE [LARGE SCALE GENOMIC DNA]</scope>
    <source>
        <strain evidence="6">JCM 31037</strain>
    </source>
</reference>
<name>A0ABW3YLY2_9ACTN</name>
<sequence>MPTDLERDTITIPATPMQESLWWVHQRARNKSVYNITWRLTGDRAIDPDALGVAWQTLVDRHEALRTSVVRPGDDVQMVVHPSVRAQVRRIEVDDPGAVEVDALLRLIAEEVQEQETALDGESLARLTVVRVADRQELLLTVHHLVLDGWGMQLVTDELSTAYAAALAGRSPEFAAEPVPFRVYAAEQNTQEARDRWRASVDHWRTTLEGTVATTVAAANGGEFLPGAPGRVIRYTFSAEACTAIAKLAARTYATPFAIFQGAMHIVLARGGAGADVAIGAVLANRMSPRDQALVGYTANLCISRANVPDTDRVVDVVTRARDNVWAMLTHQAVPYPVMFAVLSESTRRALTDDSPMGLSHLGPIGTGLRLGDVELTLQPSPNRAARADVSISTWEADDRYYAEIEFNTSRYSQETVELLLSDLDEVLVMCGEDPDRVVGTIDVRSRSAPAYVDHAQAGRPTAAQQLPESAGWQRVTALWSELLGEPPADADADFFGSGGNSLVLIRLASELEAATGVEIDVVDWLAEPTPSRLVAQLGGDPAATQAKPAATTLVTLRDGSGPHVHMLHGAGGDPNDFREVAAALPGHWRITASREYEPLASVPAMARRYRDDLDAAGLRPDILCGWSMGGLVAYQMAAEDPKPPAVVLLDSPPPTGYEPGPEEEMFATFAGAFVGSVGGAAGLVPRTVGDPELRTRALAACLAAGGHAVSAGVLGERWRAYARHARMGEAYVGPEHVRVPALVVGADLRDTDMREWAQRLDTSRLLRVDADHYGVLRAGTAAQVAEEIVQFESESVART</sequence>
<dbReference type="PROSITE" id="PS50075">
    <property type="entry name" value="CARRIER"/>
    <property type="match status" value="1"/>
</dbReference>
<dbReference type="InterPro" id="IPR029058">
    <property type="entry name" value="AB_hydrolase_fold"/>
</dbReference>
<dbReference type="InterPro" id="IPR001242">
    <property type="entry name" value="Condensation_dom"/>
</dbReference>
<dbReference type="Pfam" id="PF00975">
    <property type="entry name" value="Thioesterase"/>
    <property type="match status" value="1"/>
</dbReference>
<dbReference type="PROSITE" id="PS00012">
    <property type="entry name" value="PHOSPHOPANTETHEINE"/>
    <property type="match status" value="1"/>
</dbReference>
<organism evidence="5 6">
    <name type="scientific">Micromonospora sonneratiae</name>
    <dbReference type="NCBI Taxonomy" id="1184706"/>
    <lineage>
        <taxon>Bacteria</taxon>
        <taxon>Bacillati</taxon>
        <taxon>Actinomycetota</taxon>
        <taxon>Actinomycetes</taxon>
        <taxon>Micromonosporales</taxon>
        <taxon>Micromonosporaceae</taxon>
        <taxon>Micromonospora</taxon>
    </lineage>
</organism>
<evidence type="ECO:0000313" key="5">
    <source>
        <dbReference type="EMBL" id="MFD1324530.1"/>
    </source>
</evidence>
<dbReference type="Pfam" id="PF00550">
    <property type="entry name" value="PP-binding"/>
    <property type="match status" value="1"/>
</dbReference>
<protein>
    <submittedName>
        <fullName evidence="5">Condensation domain-containing protein</fullName>
    </submittedName>
</protein>
<dbReference type="InterPro" id="IPR020806">
    <property type="entry name" value="PKS_PP-bd"/>
</dbReference>
<gene>
    <name evidence="5" type="ORF">ACFQ4H_25925</name>
</gene>
<evidence type="ECO:0000256" key="2">
    <source>
        <dbReference type="ARBA" id="ARBA00022450"/>
    </source>
</evidence>
<dbReference type="EMBL" id="JBHTMP010000050">
    <property type="protein sequence ID" value="MFD1324530.1"/>
    <property type="molecule type" value="Genomic_DNA"/>
</dbReference>
<dbReference type="InterPro" id="IPR036736">
    <property type="entry name" value="ACP-like_sf"/>
</dbReference>
<dbReference type="RefSeq" id="WP_377575319.1">
    <property type="nucleotide sequence ID" value="NZ_JBHTMP010000050.1"/>
</dbReference>
<evidence type="ECO:0000256" key="3">
    <source>
        <dbReference type="ARBA" id="ARBA00022553"/>
    </source>
</evidence>
<dbReference type="SUPFAM" id="SSF52777">
    <property type="entry name" value="CoA-dependent acyltransferases"/>
    <property type="match status" value="2"/>
</dbReference>
<evidence type="ECO:0000256" key="1">
    <source>
        <dbReference type="ARBA" id="ARBA00001957"/>
    </source>
</evidence>
<keyword evidence="2" id="KW-0596">Phosphopantetheine</keyword>
<dbReference type="InterPro" id="IPR023213">
    <property type="entry name" value="CAT-like_dom_sf"/>
</dbReference>
<comment type="cofactor">
    <cofactor evidence="1">
        <name>pantetheine 4'-phosphate</name>
        <dbReference type="ChEBI" id="CHEBI:47942"/>
    </cofactor>
</comment>
<proteinExistence type="predicted"/>
<dbReference type="SUPFAM" id="SSF53474">
    <property type="entry name" value="alpha/beta-Hydrolases"/>
    <property type="match status" value="1"/>
</dbReference>